<dbReference type="RefSeq" id="WP_123804727.1">
    <property type="nucleotide sequence ID" value="NZ_RPFL01000041.1"/>
</dbReference>
<dbReference type="PANTHER" id="PTHR36573">
    <property type="entry name" value="INTERMEMBRANE PHOSPHOLIPID TRANSPORT SYSTEM BINDING PROTEIN MLAC"/>
    <property type="match status" value="1"/>
</dbReference>
<evidence type="ECO:0000256" key="1">
    <source>
        <dbReference type="SAM" id="SignalP"/>
    </source>
</evidence>
<dbReference type="AlphaFoldDB" id="A0A3N4MM73"/>
<dbReference type="InterPro" id="IPR008869">
    <property type="entry name" value="MlaC/ttg2D"/>
</dbReference>
<keyword evidence="1" id="KW-0732">Signal</keyword>
<dbReference type="InterPro" id="IPR042245">
    <property type="entry name" value="Tgt2/MlaC_sf"/>
</dbReference>
<dbReference type="Pfam" id="PF05494">
    <property type="entry name" value="MlaC"/>
    <property type="match status" value="1"/>
</dbReference>
<protein>
    <submittedName>
        <fullName evidence="2">ABC transporter substrate-binding protein</fullName>
    </submittedName>
</protein>
<reference evidence="2 3" key="1">
    <citation type="submission" date="2018-11" db="EMBL/GenBank/DDBJ databases">
        <title>Neisseria weixii sp. nov. isolated from the rectal contents of plateau pika (Ochotona cruzoniae).</title>
        <authorList>
            <person name="Zhang G."/>
        </authorList>
    </citation>
    <scope>NUCLEOTIDE SEQUENCE [LARGE SCALE GENOMIC DNA]</scope>
    <source>
        <strain evidence="2 3">10009</strain>
    </source>
</reference>
<organism evidence="2 3">
    <name type="scientific">Neisseria weixii</name>
    <dbReference type="NCBI Taxonomy" id="1853276"/>
    <lineage>
        <taxon>Bacteria</taxon>
        <taxon>Pseudomonadati</taxon>
        <taxon>Pseudomonadota</taxon>
        <taxon>Betaproteobacteria</taxon>
        <taxon>Neisseriales</taxon>
        <taxon>Neisseriaceae</taxon>
        <taxon>Neisseria</taxon>
    </lineage>
</organism>
<evidence type="ECO:0000313" key="2">
    <source>
        <dbReference type="EMBL" id="RPD84175.1"/>
    </source>
</evidence>
<dbReference type="Gene3D" id="3.10.450.710">
    <property type="entry name" value="Tgt2/MlaC"/>
    <property type="match status" value="1"/>
</dbReference>
<dbReference type="Proteomes" id="UP000272412">
    <property type="component" value="Unassembled WGS sequence"/>
</dbReference>
<sequence>MTRYLSALMLAAPMAIVAPYAAAATHPAQTQMQQNMDTVLKIAKSSASEAQKVKQIESYANRYLDYERISALAVGAPWRNFTAKQKSEFISAFKDMIINMYSHSALIGAADAKVKLLPKMTSNGNRHDVFSEVQTKNGTKYEVAYQLYQVGSVYKIYNIRVDGASLVTIYRNQFNELIQQKGIDGAIVTVKAKGLKKQ</sequence>
<proteinExistence type="predicted"/>
<dbReference type="OrthoDB" id="9798905at2"/>
<dbReference type="PANTHER" id="PTHR36573:SF1">
    <property type="entry name" value="INTERMEMBRANE PHOSPHOLIPID TRANSPORT SYSTEM BINDING PROTEIN MLAC"/>
    <property type="match status" value="1"/>
</dbReference>
<feature type="chain" id="PRO_5017933507" evidence="1">
    <location>
        <begin position="24"/>
        <end position="198"/>
    </location>
</feature>
<accession>A0A3N4MM73</accession>
<evidence type="ECO:0000313" key="3">
    <source>
        <dbReference type="Proteomes" id="UP000272412"/>
    </source>
</evidence>
<comment type="caution">
    <text evidence="2">The sequence shown here is derived from an EMBL/GenBank/DDBJ whole genome shotgun (WGS) entry which is preliminary data.</text>
</comment>
<name>A0A3N4MM73_9NEIS</name>
<gene>
    <name evidence="2" type="ORF">EGK74_11445</name>
</gene>
<keyword evidence="3" id="KW-1185">Reference proteome</keyword>
<feature type="signal peptide" evidence="1">
    <location>
        <begin position="1"/>
        <end position="23"/>
    </location>
</feature>
<dbReference type="EMBL" id="RPFL01000041">
    <property type="protein sequence ID" value="RPD84175.1"/>
    <property type="molecule type" value="Genomic_DNA"/>
</dbReference>